<dbReference type="Proteomes" id="UP000612893">
    <property type="component" value="Unassembled WGS sequence"/>
</dbReference>
<reference evidence="1" key="1">
    <citation type="submission" date="2020-10" db="EMBL/GenBank/DDBJ databases">
        <title>Ca. Dormibacterota MAGs.</title>
        <authorList>
            <person name="Montgomery K."/>
        </authorList>
    </citation>
    <scope>NUCLEOTIDE SEQUENCE [LARGE SCALE GENOMIC DNA]</scope>
    <source>
        <strain evidence="1">SC8812_S17_10</strain>
    </source>
</reference>
<evidence type="ECO:0000313" key="1">
    <source>
        <dbReference type="EMBL" id="MBJ7598195.1"/>
    </source>
</evidence>
<dbReference type="AlphaFoldDB" id="A0A934K4B9"/>
<dbReference type="Gene3D" id="2.30.40.10">
    <property type="entry name" value="Urease, subunit C, domain 1"/>
    <property type="match status" value="1"/>
</dbReference>
<evidence type="ECO:0000313" key="2">
    <source>
        <dbReference type="Proteomes" id="UP000612893"/>
    </source>
</evidence>
<gene>
    <name evidence="1" type="ORF">JF922_08935</name>
</gene>
<comment type="caution">
    <text evidence="1">The sequence shown here is derived from an EMBL/GenBank/DDBJ whole genome shotgun (WGS) entry which is preliminary data.</text>
</comment>
<sequence>MEFDVLIEDGLVYDGIGGAARSDDIGERGDRIEAVGRLVGASAATELDATGLRKAADIVVFDPEAVLDRATYEEPLPGPAGVRTVIVNGPIVIDRVS</sequence>
<evidence type="ECO:0008006" key="3">
    <source>
        <dbReference type="Google" id="ProtNLM"/>
    </source>
</evidence>
<keyword evidence="2" id="KW-1185">Reference proteome</keyword>
<organism evidence="1 2">
    <name type="scientific">Candidatus Nephthysia bennettiae</name>
    <dbReference type="NCBI Taxonomy" id="3127016"/>
    <lineage>
        <taxon>Bacteria</taxon>
        <taxon>Bacillati</taxon>
        <taxon>Candidatus Dormiibacterota</taxon>
        <taxon>Candidatus Dormibacteria</taxon>
        <taxon>Candidatus Dormibacterales</taxon>
        <taxon>Candidatus Dormibacteraceae</taxon>
        <taxon>Candidatus Nephthysia</taxon>
    </lineage>
</organism>
<dbReference type="EMBL" id="JAEKNR010000100">
    <property type="protein sequence ID" value="MBJ7598195.1"/>
    <property type="molecule type" value="Genomic_DNA"/>
</dbReference>
<dbReference type="RefSeq" id="WP_338201006.1">
    <property type="nucleotide sequence ID" value="NZ_JAEKNR010000100.1"/>
</dbReference>
<dbReference type="SUPFAM" id="SSF51338">
    <property type="entry name" value="Composite domain of metallo-dependent hydrolases"/>
    <property type="match status" value="1"/>
</dbReference>
<protein>
    <recommendedName>
        <fullName evidence="3">Dihydroorotase</fullName>
    </recommendedName>
</protein>
<proteinExistence type="predicted"/>
<dbReference type="GO" id="GO:0016810">
    <property type="term" value="F:hydrolase activity, acting on carbon-nitrogen (but not peptide) bonds"/>
    <property type="evidence" value="ECO:0007669"/>
    <property type="project" value="InterPro"/>
</dbReference>
<dbReference type="InterPro" id="IPR011059">
    <property type="entry name" value="Metal-dep_hydrolase_composite"/>
</dbReference>
<accession>A0A934K4B9</accession>
<name>A0A934K4B9_9BACT</name>